<evidence type="ECO:0000256" key="4">
    <source>
        <dbReference type="ARBA" id="ARBA00011245"/>
    </source>
</evidence>
<dbReference type="InterPro" id="IPR006103">
    <property type="entry name" value="Glyco_hydro_2_cat"/>
</dbReference>
<dbReference type="InterPro" id="IPR008979">
    <property type="entry name" value="Galactose-bd-like_sf"/>
</dbReference>
<dbReference type="Gene3D" id="2.60.40.10">
    <property type="entry name" value="Immunoglobulins"/>
    <property type="match status" value="2"/>
</dbReference>
<evidence type="ECO:0000259" key="11">
    <source>
        <dbReference type="SMART" id="SM01038"/>
    </source>
</evidence>
<dbReference type="InterPro" id="IPR006101">
    <property type="entry name" value="Glyco_hydro_2"/>
</dbReference>
<evidence type="ECO:0000256" key="8">
    <source>
        <dbReference type="ARBA" id="ARBA00023295"/>
    </source>
</evidence>
<feature type="domain" description="Beta galactosidase small chain/" evidence="11">
    <location>
        <begin position="783"/>
        <end position="1055"/>
    </location>
</feature>
<dbReference type="CAZy" id="GH2">
    <property type="family name" value="Glycoside Hydrolase Family 2"/>
</dbReference>
<dbReference type="InterPro" id="IPR036156">
    <property type="entry name" value="Beta-gal/glucu_dom_sf"/>
</dbReference>
<organism evidence="12 13">
    <name type="scientific">Paludibacter propionicigenes (strain DSM 17365 / JCM 13257 / WB4)</name>
    <dbReference type="NCBI Taxonomy" id="694427"/>
    <lineage>
        <taxon>Bacteria</taxon>
        <taxon>Pseudomonadati</taxon>
        <taxon>Bacteroidota</taxon>
        <taxon>Bacteroidia</taxon>
        <taxon>Bacteroidales</taxon>
        <taxon>Paludibacteraceae</taxon>
        <taxon>Paludibacter</taxon>
    </lineage>
</organism>
<dbReference type="Pfam" id="PF02929">
    <property type="entry name" value="Bgal_small_N"/>
    <property type="match status" value="1"/>
</dbReference>
<dbReference type="EC" id="3.2.1.23" evidence="5"/>
<dbReference type="Gene3D" id="3.20.20.80">
    <property type="entry name" value="Glycosidases"/>
    <property type="match status" value="1"/>
</dbReference>
<accession>E4T4Y0</accession>
<dbReference type="InterPro" id="IPR006104">
    <property type="entry name" value="Glyco_hydro_2_N"/>
</dbReference>
<dbReference type="AlphaFoldDB" id="E4T4Y0"/>
<dbReference type="Proteomes" id="UP000008718">
    <property type="component" value="Chromosome"/>
</dbReference>
<dbReference type="HOGENOM" id="CLU_002346_0_2_10"/>
<dbReference type="PANTHER" id="PTHR46323:SF2">
    <property type="entry name" value="BETA-GALACTOSIDASE"/>
    <property type="match status" value="1"/>
</dbReference>
<dbReference type="GO" id="GO:0004565">
    <property type="term" value="F:beta-galactosidase activity"/>
    <property type="evidence" value="ECO:0007669"/>
    <property type="project" value="UniProtKB-EC"/>
</dbReference>
<dbReference type="Gene3D" id="2.60.120.260">
    <property type="entry name" value="Galactose-binding domain-like"/>
    <property type="match status" value="1"/>
</dbReference>
<keyword evidence="13" id="KW-1185">Reference proteome</keyword>
<dbReference type="NCBIfam" id="NF038353">
    <property type="entry name" value="FxLYD_dom"/>
    <property type="match status" value="1"/>
</dbReference>
<keyword evidence="10" id="KW-0732">Signal</keyword>
<protein>
    <recommendedName>
        <fullName evidence="5">beta-galactosidase</fullName>
        <ecNumber evidence="5">3.2.1.23</ecNumber>
    </recommendedName>
    <alternativeName>
        <fullName evidence="9">Lactase</fullName>
    </alternativeName>
</protein>
<name>E4T4Y0_PALPW</name>
<comment type="similarity">
    <text evidence="3">Belongs to the glycosyl hydrolase 2 family.</text>
</comment>
<dbReference type="eggNOG" id="COG3250">
    <property type="taxonomic scope" value="Bacteria"/>
</dbReference>
<dbReference type="KEGG" id="ppn:Palpr_1633"/>
<dbReference type="Pfam" id="PF02837">
    <property type="entry name" value="Glyco_hydro_2_N"/>
    <property type="match status" value="1"/>
</dbReference>
<dbReference type="InterPro" id="IPR050347">
    <property type="entry name" value="Bact_Beta-galactosidase"/>
</dbReference>
<dbReference type="SUPFAM" id="SSF49303">
    <property type="entry name" value="beta-Galactosidase/glucuronidase domain"/>
    <property type="match status" value="2"/>
</dbReference>
<dbReference type="SUPFAM" id="SSF51445">
    <property type="entry name" value="(Trans)glycosidases"/>
    <property type="match status" value="1"/>
</dbReference>
<comment type="subunit">
    <text evidence="4">Monomer.</text>
</comment>
<dbReference type="SUPFAM" id="SSF74650">
    <property type="entry name" value="Galactose mutarotase-like"/>
    <property type="match status" value="1"/>
</dbReference>
<reference key="1">
    <citation type="submission" date="2010-11" db="EMBL/GenBank/DDBJ databases">
        <title>The complete genome of Paludibacter propionicigenes DSM 17365.</title>
        <authorList>
            <consortium name="US DOE Joint Genome Institute (JGI-PGF)"/>
            <person name="Lucas S."/>
            <person name="Copeland A."/>
            <person name="Lapidus A."/>
            <person name="Bruce D."/>
            <person name="Goodwin L."/>
            <person name="Pitluck S."/>
            <person name="Kyrpides N."/>
            <person name="Mavromatis K."/>
            <person name="Ivanova N."/>
            <person name="Munk A.C."/>
            <person name="Brettin T."/>
            <person name="Detter J.C."/>
            <person name="Han C."/>
            <person name="Tapia R."/>
            <person name="Land M."/>
            <person name="Hauser L."/>
            <person name="Markowitz V."/>
            <person name="Cheng J.-F."/>
            <person name="Hugenholtz P."/>
            <person name="Woyke T."/>
            <person name="Wu D."/>
            <person name="Gronow S."/>
            <person name="Wellnitz S."/>
            <person name="Brambilla E."/>
            <person name="Klenk H.-P."/>
            <person name="Eisen J.A."/>
        </authorList>
    </citation>
    <scope>NUCLEOTIDE SEQUENCE</scope>
    <source>
        <strain>WB4</strain>
    </source>
</reference>
<evidence type="ECO:0000256" key="3">
    <source>
        <dbReference type="ARBA" id="ARBA00007401"/>
    </source>
</evidence>
<dbReference type="GO" id="GO:0005990">
    <property type="term" value="P:lactose catabolic process"/>
    <property type="evidence" value="ECO:0007669"/>
    <property type="project" value="TreeGrafter"/>
</dbReference>
<reference evidence="12 13" key="2">
    <citation type="journal article" date="2011" name="Stand. Genomic Sci.">
        <title>Complete genome sequence of Paludibacter propionicigenes type strain (WB4).</title>
        <authorList>
            <person name="Gronow S."/>
            <person name="Munk C."/>
            <person name="Lapidus A."/>
            <person name="Nolan M."/>
            <person name="Lucas S."/>
            <person name="Hammon N."/>
            <person name="Deshpande S."/>
            <person name="Cheng J.F."/>
            <person name="Tapia R."/>
            <person name="Han C."/>
            <person name="Goodwin L."/>
            <person name="Pitluck S."/>
            <person name="Liolios K."/>
            <person name="Ivanova N."/>
            <person name="Mavromatis K."/>
            <person name="Mikhailova N."/>
            <person name="Pati A."/>
            <person name="Chen A."/>
            <person name="Palaniappan K."/>
            <person name="Land M."/>
            <person name="Hauser L."/>
            <person name="Chang Y.J."/>
            <person name="Jeffries C.D."/>
            <person name="Brambilla E."/>
            <person name="Rohde M."/>
            <person name="Goker M."/>
            <person name="Detter J.C."/>
            <person name="Woyke T."/>
            <person name="Bristow J."/>
            <person name="Eisen J.A."/>
            <person name="Markowitz V."/>
            <person name="Hugenholtz P."/>
            <person name="Kyrpides N.C."/>
            <person name="Klenk H.P."/>
        </authorList>
    </citation>
    <scope>NUCLEOTIDE SEQUENCE [LARGE SCALE GENOMIC DNA]</scope>
    <source>
        <strain evidence="13">DSM 17365 / JCM 13257 / WB4</strain>
    </source>
</reference>
<dbReference type="Gene3D" id="2.70.98.10">
    <property type="match status" value="1"/>
</dbReference>
<evidence type="ECO:0000256" key="9">
    <source>
        <dbReference type="ARBA" id="ARBA00032230"/>
    </source>
</evidence>
<evidence type="ECO:0000256" key="6">
    <source>
        <dbReference type="ARBA" id="ARBA00022801"/>
    </source>
</evidence>
<dbReference type="InterPro" id="IPR004199">
    <property type="entry name" value="B-gal_small/dom_5"/>
</dbReference>
<dbReference type="Pfam" id="PF00703">
    <property type="entry name" value="Glyco_hydro_2"/>
    <property type="match status" value="1"/>
</dbReference>
<evidence type="ECO:0000313" key="13">
    <source>
        <dbReference type="Proteomes" id="UP000008718"/>
    </source>
</evidence>
<dbReference type="SUPFAM" id="SSF49785">
    <property type="entry name" value="Galactose-binding domain-like"/>
    <property type="match status" value="1"/>
</dbReference>
<dbReference type="PRINTS" id="PR00132">
    <property type="entry name" value="GLHYDRLASE2"/>
</dbReference>
<sequence>MFLIFINMFKRKTLFFSLVFAGMTSLGGIFAQNNAPIPPEIENPELLGINKEPYHATLMPYANLQEALVAKRHASSLCQSLNGSWKFNWVPTPEKRPVDFYKPDFDVSGWKEIPVPSNWEVQGYGTPFYRNLGYTIKKDYPHVMSEPDKNFTAYVERNPVGSYRREFNVPAEWTGRRNFITFDGVDCAFFLWVNGEKVGFSVNSRNAAEFDLTKYLKPGKNMIAVEVYQYSSGTWLEDQDMFRLHGIFRNVTMWSAPQIHIRDFFALPDLDKDYKDATLDVTAKIRNYGGQTAKAQTLTATLYDKEGKEVAKGIATGAALKANQEEALKVKLQVTNPQKWTAETPNLYTVVLTNSEGEILSKKVGFRKIEIKGRVFTVNGVPIKLKGVNRHEHWSDVGHAVTEEQMIHDLQVIKQGNCNHIRTSHYSDDPRWYELCDEWGIWLVAEANVECHGYDGRFDNEPTIKSAIIDRNVANIENFKNSPSVIIWSLGNECGWGATPNFVAAMNAVKAMDPSRPIHYERFGTGKNNPADLDGRMYGTAQDYARSAQDKSLTKPFYICEFVHAMFNSMGSLDEYSEVFDNNPEILGGAIWEYQDQGLWNKRDPNHPVLAYGGGFGETPNDHYFIHKGVVSYDRSTEGNKVKPHYPEMKKAFQWIDTNLSDPISGEISIRNKFQFISLSRFEATWSLTENGVEIAKGNINLNRPINARSTGRAFVPYKIEHPKAGAEYYLRISYKQKEKTLWADKGFEVATAQFKLPINTPPVLEAKVTQSVKLVQNEQAATVSGKDFSVSFDKKTGFMSQLIKNGTNLLATDGAPKLHLWRAAHRTDDDWAYRQWDKFGVTTLQYKPVDFKVEIVDNATVKVISTTKADGKEGFGVYHTATYVVKGDGTIKVDNQVKFTGLPINLAKIGVRMLLDKKLDQMDFFGRGPFENYSDRKSAAEVGLYEIGVNEQYEYEKPMERGNHEEVRWAKLNGKDMPSLLVQSDEKLMQVAAIPYTDEQMNPVEYKIDLPASTSTVFTVSTKTLGVGSNSCGPQPLDKFKVAAEDTSFSYTIKLLNTK</sequence>
<evidence type="ECO:0000313" key="12">
    <source>
        <dbReference type="EMBL" id="ADQ79774.1"/>
    </source>
</evidence>
<comment type="catalytic activity">
    <reaction evidence="1">
        <text>Hydrolysis of terminal non-reducing beta-D-galactose residues in beta-D-galactosides.</text>
        <dbReference type="EC" id="3.2.1.23"/>
    </reaction>
</comment>
<dbReference type="Pfam" id="PF16353">
    <property type="entry name" value="LacZ_4"/>
    <property type="match status" value="1"/>
</dbReference>
<feature type="signal peptide" evidence="10">
    <location>
        <begin position="1"/>
        <end position="31"/>
    </location>
</feature>
<dbReference type="SMART" id="SM01038">
    <property type="entry name" value="Bgal_small_N"/>
    <property type="match status" value="1"/>
</dbReference>
<keyword evidence="6 12" id="KW-0378">Hydrolase</keyword>
<dbReference type="InterPro" id="IPR032312">
    <property type="entry name" value="LacZ_4"/>
</dbReference>
<dbReference type="STRING" id="694427.Palpr_1633"/>
<dbReference type="InterPro" id="IPR006102">
    <property type="entry name" value="Ig-like_GH2"/>
</dbReference>
<evidence type="ECO:0000256" key="2">
    <source>
        <dbReference type="ARBA" id="ARBA00001913"/>
    </source>
</evidence>
<evidence type="ECO:0000256" key="10">
    <source>
        <dbReference type="SAM" id="SignalP"/>
    </source>
</evidence>
<dbReference type="Pfam" id="PF02836">
    <property type="entry name" value="Glyco_hydro_2_C"/>
    <property type="match status" value="1"/>
</dbReference>
<dbReference type="GO" id="GO:0009341">
    <property type="term" value="C:beta-galactosidase complex"/>
    <property type="evidence" value="ECO:0007669"/>
    <property type="project" value="InterPro"/>
</dbReference>
<keyword evidence="7" id="KW-0106">Calcium</keyword>
<dbReference type="InterPro" id="IPR011013">
    <property type="entry name" value="Gal_mutarotase_sf_dom"/>
</dbReference>
<proteinExistence type="inferred from homology"/>
<dbReference type="InterPro" id="IPR013783">
    <property type="entry name" value="Ig-like_fold"/>
</dbReference>
<dbReference type="EMBL" id="CP002345">
    <property type="protein sequence ID" value="ADQ79774.1"/>
    <property type="molecule type" value="Genomic_DNA"/>
</dbReference>
<feature type="chain" id="PRO_5003189048" description="beta-galactosidase" evidence="10">
    <location>
        <begin position="32"/>
        <end position="1060"/>
    </location>
</feature>
<evidence type="ECO:0000256" key="1">
    <source>
        <dbReference type="ARBA" id="ARBA00001412"/>
    </source>
</evidence>
<dbReference type="InterPro" id="IPR017853">
    <property type="entry name" value="GH"/>
</dbReference>
<gene>
    <name evidence="12" type="ordered locus">Palpr_1633</name>
</gene>
<comment type="cofactor">
    <cofactor evidence="2">
        <name>Ca(2+)</name>
        <dbReference type="ChEBI" id="CHEBI:29108"/>
    </cofactor>
</comment>
<keyword evidence="8" id="KW-0326">Glycosidase</keyword>
<dbReference type="PANTHER" id="PTHR46323">
    <property type="entry name" value="BETA-GALACTOSIDASE"/>
    <property type="match status" value="1"/>
</dbReference>
<dbReference type="GO" id="GO:0030246">
    <property type="term" value="F:carbohydrate binding"/>
    <property type="evidence" value="ECO:0007669"/>
    <property type="project" value="InterPro"/>
</dbReference>
<dbReference type="InterPro" id="IPR014718">
    <property type="entry name" value="GH-type_carb-bd"/>
</dbReference>
<dbReference type="InterPro" id="IPR047676">
    <property type="entry name" value="FxLYD_dom"/>
</dbReference>
<evidence type="ECO:0000256" key="7">
    <source>
        <dbReference type="ARBA" id="ARBA00022837"/>
    </source>
</evidence>
<evidence type="ECO:0000256" key="5">
    <source>
        <dbReference type="ARBA" id="ARBA00012756"/>
    </source>
</evidence>